<evidence type="ECO:0000259" key="1">
    <source>
        <dbReference type="SMART" id="SM00635"/>
    </source>
</evidence>
<evidence type="ECO:0000313" key="2">
    <source>
        <dbReference type="EMBL" id="KFE69384.1"/>
    </source>
</evidence>
<dbReference type="InterPro" id="IPR003343">
    <property type="entry name" value="Big_2"/>
</dbReference>
<gene>
    <name evidence="2" type="ORF">DB31_6359</name>
</gene>
<dbReference type="EMBL" id="JMCB01000004">
    <property type="protein sequence ID" value="KFE69384.1"/>
    <property type="molecule type" value="Genomic_DNA"/>
</dbReference>
<feature type="domain" description="BIG2" evidence="1">
    <location>
        <begin position="109"/>
        <end position="190"/>
    </location>
</feature>
<evidence type="ECO:0000313" key="3">
    <source>
        <dbReference type="Proteomes" id="UP000028725"/>
    </source>
</evidence>
<dbReference type="AlphaFoldDB" id="A0A085WNX1"/>
<dbReference type="OrthoDB" id="5380792at2"/>
<dbReference type="STRING" id="394096.DB31_6359"/>
<dbReference type="PATRIC" id="fig|394096.3.peg.2458"/>
<proteinExistence type="predicted"/>
<organism evidence="2 3">
    <name type="scientific">Hyalangium minutum</name>
    <dbReference type="NCBI Taxonomy" id="394096"/>
    <lineage>
        <taxon>Bacteria</taxon>
        <taxon>Pseudomonadati</taxon>
        <taxon>Myxococcota</taxon>
        <taxon>Myxococcia</taxon>
        <taxon>Myxococcales</taxon>
        <taxon>Cystobacterineae</taxon>
        <taxon>Archangiaceae</taxon>
        <taxon>Hyalangium</taxon>
    </lineage>
</organism>
<name>A0A085WNX1_9BACT</name>
<sequence length="276" mass="29211">MIVPPLLRRPLLCFLSSALLIGCDPVPEQLTLVEPEVRLLGERGQAIRLESMAHDAQGRRLAEPRLSWSSSAPEVATVENGVVTARSTGRATIHVSGGKARASLSFVVSIPGKLVLQAGNGSFIEVGRPERLTATVLDERGKRIRHGTPEWSSSDEHIARIEAGKVVGVAPGTAVLTATLGDLRQELSVLVMPALSQVSIDPGTSTLKRGQELQLQTKVRDSRGKPVEGVPVHWFTSNASVVRISRSGKATAVGPGRALISISAGRKVGTAEITVP</sequence>
<keyword evidence="3" id="KW-1185">Reference proteome</keyword>
<comment type="caution">
    <text evidence="2">The sequence shown here is derived from an EMBL/GenBank/DDBJ whole genome shotgun (WGS) entry which is preliminary data.</text>
</comment>
<dbReference type="SMART" id="SM00635">
    <property type="entry name" value="BID_2"/>
    <property type="match status" value="2"/>
</dbReference>
<dbReference type="Gene3D" id="2.60.40.1080">
    <property type="match status" value="3"/>
</dbReference>
<reference evidence="2 3" key="1">
    <citation type="submission" date="2014-04" db="EMBL/GenBank/DDBJ databases">
        <title>Genome assembly of Hyalangium minutum DSM 14724.</title>
        <authorList>
            <person name="Sharma G."/>
            <person name="Subramanian S."/>
        </authorList>
    </citation>
    <scope>NUCLEOTIDE SEQUENCE [LARGE SCALE GENOMIC DNA]</scope>
    <source>
        <strain evidence="2 3">DSM 14724</strain>
    </source>
</reference>
<accession>A0A085WNX1</accession>
<dbReference type="Pfam" id="PF02368">
    <property type="entry name" value="Big_2"/>
    <property type="match status" value="1"/>
</dbReference>
<dbReference type="Proteomes" id="UP000028725">
    <property type="component" value="Unassembled WGS sequence"/>
</dbReference>
<dbReference type="SUPFAM" id="SSF49373">
    <property type="entry name" value="Invasin/intimin cell-adhesion fragments"/>
    <property type="match status" value="3"/>
</dbReference>
<protein>
    <submittedName>
        <fullName evidence="2">von Willebrand factor type D domain protein</fullName>
    </submittedName>
</protein>
<feature type="domain" description="BIG2" evidence="1">
    <location>
        <begin position="194"/>
        <end position="274"/>
    </location>
</feature>
<dbReference type="InterPro" id="IPR008964">
    <property type="entry name" value="Invasin/intimin_cell_adhesion"/>
</dbReference>